<evidence type="ECO:0000313" key="2">
    <source>
        <dbReference type="Proteomes" id="UP000238701"/>
    </source>
</evidence>
<gene>
    <name evidence="1" type="ORF">SBA1_450003</name>
</gene>
<evidence type="ECO:0000313" key="1">
    <source>
        <dbReference type="EMBL" id="SPF42389.1"/>
    </source>
</evidence>
<reference evidence="2" key="1">
    <citation type="submission" date="2018-02" db="EMBL/GenBank/DDBJ databases">
        <authorList>
            <person name="Hausmann B."/>
        </authorList>
    </citation>
    <scope>NUCLEOTIDE SEQUENCE [LARGE SCALE GENOMIC DNA]</scope>
    <source>
        <strain evidence="2">Peat soil MAG SbA1</strain>
    </source>
</reference>
<sequence length="79" mass="9057">MAFVPHNIFRDELLINQSTKQKVKMEQFNQFHSEDKVSSECISSHLLARFHVVSVARGCDEVGAQPLKRLRSSKQTTEI</sequence>
<dbReference type="Proteomes" id="UP000238701">
    <property type="component" value="Unassembled WGS sequence"/>
</dbReference>
<proteinExistence type="predicted"/>
<protein>
    <submittedName>
        <fullName evidence="1">Uncharacterized protein</fullName>
    </submittedName>
</protein>
<accession>A0A2U3KS56</accession>
<dbReference type="AlphaFoldDB" id="A0A2U3KS56"/>
<organism evidence="1 2">
    <name type="scientific">Candidatus Sulfotelmatobacter kueseliae</name>
    <dbReference type="NCBI Taxonomy" id="2042962"/>
    <lineage>
        <taxon>Bacteria</taxon>
        <taxon>Pseudomonadati</taxon>
        <taxon>Acidobacteriota</taxon>
        <taxon>Terriglobia</taxon>
        <taxon>Terriglobales</taxon>
        <taxon>Candidatus Korobacteraceae</taxon>
        <taxon>Candidatus Sulfotelmatobacter</taxon>
    </lineage>
</organism>
<name>A0A2U3KS56_9BACT</name>
<dbReference type="EMBL" id="OMOD01000139">
    <property type="protein sequence ID" value="SPF42389.1"/>
    <property type="molecule type" value="Genomic_DNA"/>
</dbReference>